<reference evidence="1" key="1">
    <citation type="submission" date="2022-10" db="EMBL/GenBank/DDBJ databases">
        <title>Chitinophaga sp. nov., isolated from soil.</title>
        <authorList>
            <person name="Jeon C.O."/>
        </authorList>
    </citation>
    <scope>NUCLEOTIDE SEQUENCE</scope>
    <source>
        <strain evidence="1">R8</strain>
    </source>
</reference>
<name>A0ABY6IWK3_9BACT</name>
<protein>
    <submittedName>
        <fullName evidence="1">DUF4302 domain-containing protein</fullName>
    </submittedName>
</protein>
<gene>
    <name evidence="1" type="ORF">MKQ68_16855</name>
</gene>
<evidence type="ECO:0000313" key="2">
    <source>
        <dbReference type="Proteomes" id="UP001162741"/>
    </source>
</evidence>
<dbReference type="EMBL" id="CP107006">
    <property type="protein sequence ID" value="UYQ91759.1"/>
    <property type="molecule type" value="Genomic_DNA"/>
</dbReference>
<dbReference type="PROSITE" id="PS51257">
    <property type="entry name" value="PROKAR_LIPOPROTEIN"/>
    <property type="match status" value="1"/>
</dbReference>
<dbReference type="InterPro" id="IPR025396">
    <property type="entry name" value="DUF4302"/>
</dbReference>
<dbReference type="Pfam" id="PF14135">
    <property type="entry name" value="DUF4302"/>
    <property type="match status" value="1"/>
</dbReference>
<sequence length="437" mass="48050">MKRVLLYALSALLAFSGCDKDDNNLFEQSANERMYAALASYQQALETSQYGWNAQLVTSQGGIYNFHFSFNNANRVKTFSDIDTTTASVEKESSYRLKALQQPCLLFDTYTYLHILADPDAAVNGGDYGAGLYSDFEFSLDTLTADSIKLTGRQQGSKLILRKSTQADLQAWTSGTWRSSILFQSTSAFIQQYFKVLTVGGTPYEIRINPLTRTITFIWIDGGTPKAFTTTYYFSSSGIEFTQPLVNGNTTIRYLSGLSWNTGTGIFQVNANGNLAGTIAGANAPVANDAGAPLRWWNGATGAGYWRSFDGFRANGITDAFGVKTLPGFQFIIFFSEYQDVGGGLFVDLAGFYLNGSQGPGLYYGPAFQPPVFNNGRIYFTNFGVLGAANIPANRAPFDNTRLQFLSTQGYYLVQTSAGSYDMVSAADSRRWITWVR</sequence>
<proteinExistence type="predicted"/>
<dbReference type="RefSeq" id="WP_264280134.1">
    <property type="nucleotide sequence ID" value="NZ_CP107006.1"/>
</dbReference>
<evidence type="ECO:0000313" key="1">
    <source>
        <dbReference type="EMBL" id="UYQ91759.1"/>
    </source>
</evidence>
<dbReference type="Proteomes" id="UP001162741">
    <property type="component" value="Chromosome"/>
</dbReference>
<keyword evidence="2" id="KW-1185">Reference proteome</keyword>
<organism evidence="1 2">
    <name type="scientific">Chitinophaga horti</name>
    <dbReference type="NCBI Taxonomy" id="2920382"/>
    <lineage>
        <taxon>Bacteria</taxon>
        <taxon>Pseudomonadati</taxon>
        <taxon>Bacteroidota</taxon>
        <taxon>Chitinophagia</taxon>
        <taxon>Chitinophagales</taxon>
        <taxon>Chitinophagaceae</taxon>
        <taxon>Chitinophaga</taxon>
    </lineage>
</organism>
<accession>A0ABY6IWK3</accession>